<dbReference type="Pfam" id="PF09631">
    <property type="entry name" value="Sen15"/>
    <property type="match status" value="1"/>
</dbReference>
<dbReference type="EMBL" id="JBFDAA010000013">
    <property type="protein sequence ID" value="KAL1122741.1"/>
    <property type="molecule type" value="Genomic_DNA"/>
</dbReference>
<dbReference type="InterPro" id="IPR011856">
    <property type="entry name" value="tRNA_endonuc-like_dom_sf"/>
</dbReference>
<name>A0ABD0Y5S1_9HEMI</name>
<keyword evidence="5" id="KW-1185">Reference proteome</keyword>
<dbReference type="Gene3D" id="3.40.1350.10">
    <property type="match status" value="1"/>
</dbReference>
<evidence type="ECO:0000313" key="5">
    <source>
        <dbReference type="Proteomes" id="UP001558652"/>
    </source>
</evidence>
<reference evidence="4 5" key="1">
    <citation type="submission" date="2024-07" db="EMBL/GenBank/DDBJ databases">
        <title>Chromosome-level genome assembly of the water stick insect Ranatra chinensis (Heteroptera: Nepidae).</title>
        <authorList>
            <person name="Liu X."/>
        </authorList>
    </citation>
    <scope>NUCLEOTIDE SEQUENCE [LARGE SCALE GENOMIC DNA]</scope>
    <source>
        <strain evidence="4">Cailab_2021Rc</strain>
        <tissue evidence="4">Muscle</tissue>
    </source>
</reference>
<evidence type="ECO:0000256" key="2">
    <source>
        <dbReference type="ARBA" id="ARBA00022694"/>
    </source>
</evidence>
<dbReference type="GO" id="GO:0008033">
    <property type="term" value="P:tRNA processing"/>
    <property type="evidence" value="ECO:0007669"/>
    <property type="project" value="UniProtKB-KW"/>
</dbReference>
<evidence type="ECO:0000256" key="1">
    <source>
        <dbReference type="ARBA" id="ARBA00006091"/>
    </source>
</evidence>
<gene>
    <name evidence="4" type="ORF">AAG570_003068</name>
</gene>
<evidence type="ECO:0000259" key="3">
    <source>
        <dbReference type="Pfam" id="PF09631"/>
    </source>
</evidence>
<dbReference type="SUPFAM" id="SSF53032">
    <property type="entry name" value="tRNA-intron endonuclease catalytic domain-like"/>
    <property type="match status" value="1"/>
</dbReference>
<comment type="caution">
    <text evidence="4">The sequence shown here is derived from an EMBL/GenBank/DDBJ whole genome shotgun (WGS) entry which is preliminary data.</text>
</comment>
<dbReference type="Proteomes" id="UP001558652">
    <property type="component" value="Unassembled WGS sequence"/>
</dbReference>
<sequence>MIKLECSNRTKVLLAFQTYMELCEVHILKKVDYHYSGELDLIYLTSEAEGKTTYYVPVSFEEKLTPAWIEKVLEVIRSQNSQPVFTLVIRERDSSAVHYTIGHGLLTLPSPEEVKNKKIEEEKKQYLLNELHKKKSEMYTKAKQLVA</sequence>
<protein>
    <recommendedName>
        <fullName evidence="3">tRNA-splicing endonuclease subunit Sen15 domain-containing protein</fullName>
    </recommendedName>
</protein>
<dbReference type="AlphaFoldDB" id="A0ABD0Y5S1"/>
<proteinExistence type="inferred from homology"/>
<dbReference type="InterPro" id="IPR018593">
    <property type="entry name" value="tRNA-endonuc_su_Sen15"/>
</dbReference>
<feature type="domain" description="tRNA-splicing endonuclease subunit Sen15" evidence="3">
    <location>
        <begin position="17"/>
        <end position="107"/>
    </location>
</feature>
<dbReference type="PANTHER" id="PTHR28582">
    <property type="entry name" value="TRNA-SPLICING ENDONUCLEASE SUBUNIT SEN15"/>
    <property type="match status" value="1"/>
</dbReference>
<organism evidence="4 5">
    <name type="scientific">Ranatra chinensis</name>
    <dbReference type="NCBI Taxonomy" id="642074"/>
    <lineage>
        <taxon>Eukaryota</taxon>
        <taxon>Metazoa</taxon>
        <taxon>Ecdysozoa</taxon>
        <taxon>Arthropoda</taxon>
        <taxon>Hexapoda</taxon>
        <taxon>Insecta</taxon>
        <taxon>Pterygota</taxon>
        <taxon>Neoptera</taxon>
        <taxon>Paraneoptera</taxon>
        <taxon>Hemiptera</taxon>
        <taxon>Heteroptera</taxon>
        <taxon>Panheteroptera</taxon>
        <taxon>Nepomorpha</taxon>
        <taxon>Nepidae</taxon>
        <taxon>Ranatrinae</taxon>
        <taxon>Ranatra</taxon>
    </lineage>
</organism>
<comment type="similarity">
    <text evidence="1">Belongs to the SEN15 family.</text>
</comment>
<dbReference type="GO" id="GO:0005634">
    <property type="term" value="C:nucleus"/>
    <property type="evidence" value="ECO:0007669"/>
    <property type="project" value="UniProtKB-ARBA"/>
</dbReference>
<dbReference type="InterPro" id="IPR036167">
    <property type="entry name" value="tRNA_intron_Endo_cat-like_sf"/>
</dbReference>
<dbReference type="PANTHER" id="PTHR28582:SF1">
    <property type="entry name" value="TRNA-SPLICING ENDONUCLEASE SUBUNIT SEN15"/>
    <property type="match status" value="1"/>
</dbReference>
<accession>A0ABD0Y5S1</accession>
<evidence type="ECO:0000313" key="4">
    <source>
        <dbReference type="EMBL" id="KAL1122741.1"/>
    </source>
</evidence>
<keyword evidence="2" id="KW-0819">tRNA processing</keyword>